<dbReference type="EMBL" id="DVJO01000097">
    <property type="protein sequence ID" value="HIS82857.1"/>
    <property type="molecule type" value="Genomic_DNA"/>
</dbReference>
<gene>
    <name evidence="1" type="ORF">IAD41_04550</name>
</gene>
<dbReference type="Proteomes" id="UP000824139">
    <property type="component" value="Unassembled WGS sequence"/>
</dbReference>
<sequence length="161" mass="18688">MPNPQIDKATFMYDPRFQSIRDEGVDYTEFTMNQSYYMNKLSSSSIHDLYNKGKQMYNTYTELYNQSNNLFIQLKNKQSKTLAKYNEYLQNYVKQVNGDESKVTSTQKDIAARESGYTVDLIRNTNNAETMASIYLDGRRNAVSMQQKGLAQSVFEDIKIT</sequence>
<proteinExistence type="predicted"/>
<comment type="caution">
    <text evidence="1">The sequence shown here is derived from an EMBL/GenBank/DDBJ whole genome shotgun (WGS) entry which is preliminary data.</text>
</comment>
<organism evidence="1 2">
    <name type="scientific">Candidatus Scatenecus faecavium</name>
    <dbReference type="NCBI Taxonomy" id="2840915"/>
    <lineage>
        <taxon>Bacteria</taxon>
        <taxon>Candidatus Scatenecus</taxon>
    </lineage>
</organism>
<accession>A0A9D1FVL0</accession>
<name>A0A9D1FVL0_9BACT</name>
<reference evidence="1" key="1">
    <citation type="submission" date="2020-10" db="EMBL/GenBank/DDBJ databases">
        <authorList>
            <person name="Gilroy R."/>
        </authorList>
    </citation>
    <scope>NUCLEOTIDE SEQUENCE</scope>
    <source>
        <strain evidence="1">CHK152-2994</strain>
    </source>
</reference>
<reference evidence="1" key="2">
    <citation type="journal article" date="2021" name="PeerJ">
        <title>Extensive microbial diversity within the chicken gut microbiome revealed by metagenomics and culture.</title>
        <authorList>
            <person name="Gilroy R."/>
            <person name="Ravi A."/>
            <person name="Getino M."/>
            <person name="Pursley I."/>
            <person name="Horton D.L."/>
            <person name="Alikhan N.F."/>
            <person name="Baker D."/>
            <person name="Gharbi K."/>
            <person name="Hall N."/>
            <person name="Watson M."/>
            <person name="Adriaenssens E.M."/>
            <person name="Foster-Nyarko E."/>
            <person name="Jarju S."/>
            <person name="Secka A."/>
            <person name="Antonio M."/>
            <person name="Oren A."/>
            <person name="Chaudhuri R.R."/>
            <person name="La Ragione R."/>
            <person name="Hildebrand F."/>
            <person name="Pallen M.J."/>
        </authorList>
    </citation>
    <scope>NUCLEOTIDE SEQUENCE</scope>
    <source>
        <strain evidence="1">CHK152-2994</strain>
    </source>
</reference>
<evidence type="ECO:0000313" key="1">
    <source>
        <dbReference type="EMBL" id="HIS82857.1"/>
    </source>
</evidence>
<dbReference type="AlphaFoldDB" id="A0A9D1FVL0"/>
<protein>
    <submittedName>
        <fullName evidence="1">Uncharacterized protein</fullName>
    </submittedName>
</protein>
<evidence type="ECO:0000313" key="2">
    <source>
        <dbReference type="Proteomes" id="UP000824139"/>
    </source>
</evidence>